<evidence type="ECO:0000313" key="1">
    <source>
        <dbReference type="EMBL" id="KAE8673330.1"/>
    </source>
</evidence>
<keyword evidence="2" id="KW-1185">Reference proteome</keyword>
<reference evidence="1" key="1">
    <citation type="submission" date="2019-09" db="EMBL/GenBank/DDBJ databases">
        <title>Draft genome information of white flower Hibiscus syriacus.</title>
        <authorList>
            <person name="Kim Y.-M."/>
        </authorList>
    </citation>
    <scope>NUCLEOTIDE SEQUENCE [LARGE SCALE GENOMIC DNA]</scope>
    <source>
        <strain evidence="1">YM2019G1</strain>
    </source>
</reference>
<comment type="caution">
    <text evidence="1">The sequence shown here is derived from an EMBL/GenBank/DDBJ whole genome shotgun (WGS) entry which is preliminary data.</text>
</comment>
<dbReference type="Proteomes" id="UP000436088">
    <property type="component" value="Unassembled WGS sequence"/>
</dbReference>
<gene>
    <name evidence="1" type="ORF">F3Y22_tig00111794pilonHSYRG00118</name>
</gene>
<dbReference type="EMBL" id="VEPZ02001429">
    <property type="protein sequence ID" value="KAE8673330.1"/>
    <property type="molecule type" value="Genomic_DNA"/>
</dbReference>
<proteinExistence type="predicted"/>
<accession>A0A6A2XTZ1</accession>
<name>A0A6A2XTZ1_HIBSY</name>
<protein>
    <submittedName>
        <fullName evidence="1">Uncharacterized protein</fullName>
    </submittedName>
</protein>
<organism evidence="1 2">
    <name type="scientific">Hibiscus syriacus</name>
    <name type="common">Rose of Sharon</name>
    <dbReference type="NCBI Taxonomy" id="106335"/>
    <lineage>
        <taxon>Eukaryota</taxon>
        <taxon>Viridiplantae</taxon>
        <taxon>Streptophyta</taxon>
        <taxon>Embryophyta</taxon>
        <taxon>Tracheophyta</taxon>
        <taxon>Spermatophyta</taxon>
        <taxon>Magnoliopsida</taxon>
        <taxon>eudicotyledons</taxon>
        <taxon>Gunneridae</taxon>
        <taxon>Pentapetalae</taxon>
        <taxon>rosids</taxon>
        <taxon>malvids</taxon>
        <taxon>Malvales</taxon>
        <taxon>Malvaceae</taxon>
        <taxon>Malvoideae</taxon>
        <taxon>Hibiscus</taxon>
    </lineage>
</organism>
<sequence length="158" mass="18029">MILLYQGISGRDAEKFPFRFFDRKGKFVEVIVPGMQQILAIIEDADLGSIDEGSTELRTKEFVLGNVLDAIVNKVMIMLKERITHPGEGLPSSLVQEMFKDVNGGMTQEGLELNMSRKLLSKMNGHVRYVRERNKCYFLVDLEIRTRKGRLNASQAEY</sequence>
<dbReference type="AlphaFoldDB" id="A0A6A2XTZ1"/>
<evidence type="ECO:0000313" key="2">
    <source>
        <dbReference type="Proteomes" id="UP000436088"/>
    </source>
</evidence>